<organism evidence="1 2">
    <name type="scientific">Rheinheimera mesophila</name>
    <dbReference type="NCBI Taxonomy" id="1547515"/>
    <lineage>
        <taxon>Bacteria</taxon>
        <taxon>Pseudomonadati</taxon>
        <taxon>Pseudomonadota</taxon>
        <taxon>Gammaproteobacteria</taxon>
        <taxon>Chromatiales</taxon>
        <taxon>Chromatiaceae</taxon>
        <taxon>Rheinheimera</taxon>
    </lineage>
</organism>
<dbReference type="OrthoDB" id="6199433at2"/>
<comment type="caution">
    <text evidence="1">The sequence shown here is derived from an EMBL/GenBank/DDBJ whole genome shotgun (WGS) entry which is preliminary data.</text>
</comment>
<dbReference type="AlphaFoldDB" id="A0A3P3QUM0"/>
<protein>
    <submittedName>
        <fullName evidence="1">Uncharacterized protein</fullName>
    </submittedName>
</protein>
<name>A0A3P3QUM0_9GAMM</name>
<reference evidence="1 2" key="1">
    <citation type="submission" date="2018-11" db="EMBL/GenBank/DDBJ databases">
        <title>Draft genome analysis of Rheinheimera mesophila isolated from an industrial waste site.</title>
        <authorList>
            <person name="Yu Q."/>
            <person name="Qi Y."/>
            <person name="Zhang H."/>
            <person name="Lu Y."/>
            <person name="Pu J."/>
        </authorList>
    </citation>
    <scope>NUCLEOTIDE SEQUENCE [LARGE SCALE GENOMIC DNA]</scope>
    <source>
        <strain evidence="1 2">IITR13</strain>
    </source>
</reference>
<dbReference type="EMBL" id="RRCF01000001">
    <property type="protein sequence ID" value="RRJ24060.1"/>
    <property type="molecule type" value="Genomic_DNA"/>
</dbReference>
<dbReference type="RefSeq" id="WP_046518895.1">
    <property type="nucleotide sequence ID" value="NZ_LAVS01000005.1"/>
</dbReference>
<keyword evidence="2" id="KW-1185">Reference proteome</keyword>
<accession>A0A3P3QUM0</accession>
<proteinExistence type="predicted"/>
<gene>
    <name evidence="1" type="ORF">EIK76_08425</name>
</gene>
<evidence type="ECO:0000313" key="2">
    <source>
        <dbReference type="Proteomes" id="UP000276260"/>
    </source>
</evidence>
<dbReference type="Proteomes" id="UP000276260">
    <property type="component" value="Unassembled WGS sequence"/>
</dbReference>
<evidence type="ECO:0000313" key="1">
    <source>
        <dbReference type="EMBL" id="RRJ24060.1"/>
    </source>
</evidence>
<sequence>MKIKPLIKKLGQNPWLNMLIFVVLLISAGNEIWQSIQQFELGAHHGVFLYALMQCLKTLPDLFEPLESLQGKESER</sequence>